<dbReference type="EMBL" id="CAJOBP010048467">
    <property type="protein sequence ID" value="CAF4801463.1"/>
    <property type="molecule type" value="Genomic_DNA"/>
</dbReference>
<sequence>MQTAASLAASAALTQPQNSAPSYSGMP</sequence>
<reference evidence="2" key="1">
    <citation type="submission" date="2021-02" db="EMBL/GenBank/DDBJ databases">
        <authorList>
            <person name="Nowell W R."/>
        </authorList>
    </citation>
    <scope>NUCLEOTIDE SEQUENCE</scope>
</reference>
<protein>
    <submittedName>
        <fullName evidence="2">Uncharacterized protein</fullName>
    </submittedName>
</protein>
<comment type="caution">
    <text evidence="2">The sequence shown here is derived from an EMBL/GenBank/DDBJ whole genome shotgun (WGS) entry which is preliminary data.</text>
</comment>
<feature type="compositionally biased region" description="Low complexity" evidence="1">
    <location>
        <begin position="1"/>
        <end position="15"/>
    </location>
</feature>
<feature type="region of interest" description="Disordered" evidence="1">
    <location>
        <begin position="1"/>
        <end position="27"/>
    </location>
</feature>
<evidence type="ECO:0000313" key="2">
    <source>
        <dbReference type="EMBL" id="CAF4801463.1"/>
    </source>
</evidence>
<gene>
    <name evidence="2" type="ORF">UJA718_LOCUS41306</name>
</gene>
<dbReference type="AlphaFoldDB" id="A0A821PDP4"/>
<feature type="non-terminal residue" evidence="2">
    <location>
        <position position="27"/>
    </location>
</feature>
<dbReference type="Proteomes" id="UP000663873">
    <property type="component" value="Unassembled WGS sequence"/>
</dbReference>
<feature type="compositionally biased region" description="Polar residues" evidence="1">
    <location>
        <begin position="16"/>
        <end position="27"/>
    </location>
</feature>
<name>A0A821PDP4_9BILA</name>
<evidence type="ECO:0000256" key="1">
    <source>
        <dbReference type="SAM" id="MobiDB-lite"/>
    </source>
</evidence>
<proteinExistence type="predicted"/>
<keyword evidence="3" id="KW-1185">Reference proteome</keyword>
<accession>A0A821PDP4</accession>
<organism evidence="2 3">
    <name type="scientific">Rotaria socialis</name>
    <dbReference type="NCBI Taxonomy" id="392032"/>
    <lineage>
        <taxon>Eukaryota</taxon>
        <taxon>Metazoa</taxon>
        <taxon>Spiralia</taxon>
        <taxon>Gnathifera</taxon>
        <taxon>Rotifera</taxon>
        <taxon>Eurotatoria</taxon>
        <taxon>Bdelloidea</taxon>
        <taxon>Philodinida</taxon>
        <taxon>Philodinidae</taxon>
        <taxon>Rotaria</taxon>
    </lineage>
</organism>
<evidence type="ECO:0000313" key="3">
    <source>
        <dbReference type="Proteomes" id="UP000663873"/>
    </source>
</evidence>